<dbReference type="Pfam" id="PF21680">
    <property type="entry name" value="GIDA_C_1st"/>
    <property type="match status" value="1"/>
</dbReference>
<evidence type="ECO:0000256" key="5">
    <source>
        <dbReference type="ARBA" id="ARBA00022630"/>
    </source>
</evidence>
<dbReference type="GO" id="GO:0050660">
    <property type="term" value="F:flavin adenine dinucleotide binding"/>
    <property type="evidence" value="ECO:0007669"/>
    <property type="project" value="UniProtKB-UniRule"/>
</dbReference>
<feature type="binding site" evidence="11">
    <location>
        <begin position="269"/>
        <end position="283"/>
    </location>
    <ligand>
        <name>NAD(+)</name>
        <dbReference type="ChEBI" id="CHEBI:57540"/>
    </ligand>
</feature>
<keyword evidence="7 11" id="KW-0274">FAD</keyword>
<dbReference type="SUPFAM" id="SSF51905">
    <property type="entry name" value="FAD/NAD(P)-binding domain"/>
    <property type="match status" value="1"/>
</dbReference>
<comment type="subcellular location">
    <subcellularLocation>
        <location evidence="11">Cytoplasm</location>
    </subcellularLocation>
</comment>
<evidence type="ECO:0000256" key="1">
    <source>
        <dbReference type="ARBA" id="ARBA00001974"/>
    </source>
</evidence>
<dbReference type="InterPro" id="IPR044920">
    <property type="entry name" value="MnmG_C_subdom_sf"/>
</dbReference>
<feature type="domain" description="tRNA uridine 5-carboxymethylaminomethyl modification enzyme C-terminal subdomain" evidence="12">
    <location>
        <begin position="548"/>
        <end position="619"/>
    </location>
</feature>
<dbReference type="FunFam" id="3.50.50.60:FF:000002">
    <property type="entry name" value="tRNA uridine 5-carboxymethylaminomethyl modification enzyme MnmG"/>
    <property type="match status" value="1"/>
</dbReference>
<dbReference type="InterPro" id="IPR002218">
    <property type="entry name" value="MnmG-rel"/>
</dbReference>
<dbReference type="Gene3D" id="1.10.150.570">
    <property type="entry name" value="GidA associated domain, C-terminal subdomain"/>
    <property type="match status" value="1"/>
</dbReference>
<evidence type="ECO:0000256" key="3">
    <source>
        <dbReference type="ARBA" id="ARBA00007653"/>
    </source>
</evidence>
<evidence type="ECO:0000256" key="6">
    <source>
        <dbReference type="ARBA" id="ARBA00022694"/>
    </source>
</evidence>
<evidence type="ECO:0000256" key="4">
    <source>
        <dbReference type="ARBA" id="ARBA00020461"/>
    </source>
</evidence>
<dbReference type="AlphaFoldDB" id="A0A1H7Y200"/>
<dbReference type="GO" id="GO:0005829">
    <property type="term" value="C:cytosol"/>
    <property type="evidence" value="ECO:0007669"/>
    <property type="project" value="TreeGrafter"/>
</dbReference>
<feature type="binding site" evidence="11">
    <location>
        <position position="177"/>
    </location>
    <ligand>
        <name>FAD</name>
        <dbReference type="ChEBI" id="CHEBI:57692"/>
    </ligand>
</feature>
<reference evidence="13 14" key="1">
    <citation type="submission" date="2016-10" db="EMBL/GenBank/DDBJ databases">
        <authorList>
            <person name="de Groot N.N."/>
        </authorList>
    </citation>
    <scope>NUCLEOTIDE SEQUENCE [LARGE SCALE GENOMIC DNA]</scope>
    <source>
        <strain evidence="13 14">DSM 8423</strain>
    </source>
</reference>
<dbReference type="SMART" id="SM01228">
    <property type="entry name" value="GIDA_assoc_3"/>
    <property type="match status" value="1"/>
</dbReference>
<evidence type="ECO:0000256" key="10">
    <source>
        <dbReference type="ARBA" id="ARBA00031800"/>
    </source>
</evidence>
<keyword evidence="8 11" id="KW-0520">NAD</keyword>
<comment type="similarity">
    <text evidence="3 11">Belongs to the MnmG family.</text>
</comment>
<evidence type="ECO:0000256" key="9">
    <source>
        <dbReference type="ARBA" id="ARBA00025948"/>
    </source>
</evidence>
<dbReference type="PANTHER" id="PTHR11806:SF0">
    <property type="entry name" value="PROTEIN MTO1 HOMOLOG, MITOCHONDRIAL"/>
    <property type="match status" value="1"/>
</dbReference>
<dbReference type="FunFam" id="1.10.150.570:FF:000001">
    <property type="entry name" value="tRNA uridine 5-carboxymethylaminomethyl modification enzyme MnmG"/>
    <property type="match status" value="1"/>
</dbReference>
<feature type="binding site" evidence="11">
    <location>
        <begin position="10"/>
        <end position="15"/>
    </location>
    <ligand>
        <name>FAD</name>
        <dbReference type="ChEBI" id="CHEBI:57692"/>
    </ligand>
</feature>
<dbReference type="OrthoDB" id="9815560at2"/>
<dbReference type="HAMAP" id="MF_00129">
    <property type="entry name" value="MnmG_GidA"/>
    <property type="match status" value="1"/>
</dbReference>
<evidence type="ECO:0000256" key="2">
    <source>
        <dbReference type="ARBA" id="ARBA00003717"/>
    </source>
</evidence>
<dbReference type="NCBIfam" id="TIGR00136">
    <property type="entry name" value="mnmG_gidA"/>
    <property type="match status" value="1"/>
</dbReference>
<sequence length="639" mass="70477">MKQYDVIVVGGGHAGCEAALAASRMGCETLLFNINLDSIALMSCNPAIGGLAKGQLVKEIDALGGEMGKVADRTAVHFRILNASKGPAVQSSRVQCDKQLYRLTMKSVVERQPKLHLFQALVDRLLVEDGRVVGVEDQTGVSYGAKAVVITTGTFLNGLIHIGMAHYPAGRAGEMASLPLARNLSELGFEMGRMKTGTPPRLKASTIDFSRLERQDSDPAFEPFSLSTHHLREERLPSYFGYTTPETHCLIRDNIRLSPLYGGIIKGIGARYCPSLEDKVMRFADRQRHPVVMELEGLDTEEVYAKGLGNSLPLELQEKIVHSVPGLEEAEILRAAYAIEYDFVQPTQLQHTLETKILRGLYLAGQINGTSGYEEAAAQGMWAGINAALAVQGRPPFVLDRSEAYMGVMVDDLVTQGVDEPYRMFTSRAEYRLILREDNAALRLTPRGFELGLISPELQEQISGRIQQISEGIKRLSSLRIYPGVNVNSKLEQKGSPAIKNPLSLFQLLKRTDFSWDDLALFSDLPDFPEDLAACSDRNVRKQIEIEAKYEGYISRQREAVARMKALENRRIPPGFDYSAIPGLSNELKTKLSRVAPETLGQARRITGMTQAALAAVLIIIKKWEQNGKAPFPAPAHSE</sequence>
<dbReference type="InterPro" id="IPR020595">
    <property type="entry name" value="MnmG-rel_CS"/>
</dbReference>
<protein>
    <recommendedName>
        <fullName evidence="4 11">tRNA uridine 5-carboxymethylaminomethyl modification enzyme MnmG</fullName>
    </recommendedName>
    <alternativeName>
        <fullName evidence="10 11">Glucose-inhibited division protein A</fullName>
    </alternativeName>
</protein>
<dbReference type="Proteomes" id="UP000198744">
    <property type="component" value="Unassembled WGS sequence"/>
</dbReference>
<dbReference type="InterPro" id="IPR004416">
    <property type="entry name" value="MnmG"/>
</dbReference>
<dbReference type="EMBL" id="FOBS01000013">
    <property type="protein sequence ID" value="SEM39874.1"/>
    <property type="molecule type" value="Genomic_DNA"/>
</dbReference>
<feature type="binding site" evidence="11">
    <location>
        <position position="122"/>
    </location>
    <ligand>
        <name>FAD</name>
        <dbReference type="ChEBI" id="CHEBI:57692"/>
    </ligand>
</feature>
<dbReference type="Gene3D" id="3.50.50.60">
    <property type="entry name" value="FAD/NAD(P)-binding domain"/>
    <property type="match status" value="2"/>
</dbReference>
<dbReference type="InterPro" id="IPR026904">
    <property type="entry name" value="MnmG_C"/>
</dbReference>
<evidence type="ECO:0000259" key="12">
    <source>
        <dbReference type="SMART" id="SM01228"/>
    </source>
</evidence>
<dbReference type="PANTHER" id="PTHR11806">
    <property type="entry name" value="GLUCOSE INHIBITED DIVISION PROTEIN A"/>
    <property type="match status" value="1"/>
</dbReference>
<organism evidence="13 14">
    <name type="scientific">Syntrophus gentianae</name>
    <dbReference type="NCBI Taxonomy" id="43775"/>
    <lineage>
        <taxon>Bacteria</taxon>
        <taxon>Pseudomonadati</taxon>
        <taxon>Thermodesulfobacteriota</taxon>
        <taxon>Syntrophia</taxon>
        <taxon>Syntrophales</taxon>
        <taxon>Syntrophaceae</taxon>
        <taxon>Syntrophus</taxon>
    </lineage>
</organism>
<feature type="binding site" evidence="11">
    <location>
        <position position="366"/>
    </location>
    <ligand>
        <name>FAD</name>
        <dbReference type="ChEBI" id="CHEBI:57692"/>
    </ligand>
</feature>
<comment type="cofactor">
    <cofactor evidence="1 11">
        <name>FAD</name>
        <dbReference type="ChEBI" id="CHEBI:57692"/>
    </cofactor>
</comment>
<dbReference type="InterPro" id="IPR049312">
    <property type="entry name" value="GIDA_C_N"/>
</dbReference>
<dbReference type="PRINTS" id="PR00411">
    <property type="entry name" value="PNDRDTASEI"/>
</dbReference>
<comment type="function">
    <text evidence="2 11">NAD-binding protein involved in the addition of a carboxymethylaminomethyl (cmnm) group at the wobble position (U34) of certain tRNAs, forming tRNA-cmnm(5)s(2)U34.</text>
</comment>
<keyword evidence="5 11" id="KW-0285">Flavoprotein</keyword>
<dbReference type="RefSeq" id="WP_093883606.1">
    <property type="nucleotide sequence ID" value="NZ_FOBS01000013.1"/>
</dbReference>
<evidence type="ECO:0000313" key="13">
    <source>
        <dbReference type="EMBL" id="SEM39874.1"/>
    </source>
</evidence>
<evidence type="ECO:0000256" key="7">
    <source>
        <dbReference type="ARBA" id="ARBA00022827"/>
    </source>
</evidence>
<dbReference type="GO" id="GO:0002098">
    <property type="term" value="P:tRNA wobble uridine modification"/>
    <property type="evidence" value="ECO:0007669"/>
    <property type="project" value="InterPro"/>
</dbReference>
<keyword evidence="6 11" id="KW-0819">tRNA processing</keyword>
<evidence type="ECO:0000313" key="14">
    <source>
        <dbReference type="Proteomes" id="UP000198744"/>
    </source>
</evidence>
<comment type="subunit">
    <text evidence="9 11">Homodimer. Heterotetramer of two MnmE and two MnmG subunits.</text>
</comment>
<dbReference type="GO" id="GO:0030488">
    <property type="term" value="P:tRNA methylation"/>
    <property type="evidence" value="ECO:0007669"/>
    <property type="project" value="TreeGrafter"/>
</dbReference>
<dbReference type="InterPro" id="IPR047001">
    <property type="entry name" value="MnmG_C_subdom"/>
</dbReference>
<dbReference type="Gene3D" id="1.10.10.1800">
    <property type="entry name" value="tRNA uridine 5-carboxymethylaminomethyl modification enzyme MnmG/GidA"/>
    <property type="match status" value="1"/>
</dbReference>
<dbReference type="Pfam" id="PF13932">
    <property type="entry name" value="SAM_GIDA_C"/>
    <property type="match status" value="1"/>
</dbReference>
<evidence type="ECO:0000256" key="8">
    <source>
        <dbReference type="ARBA" id="ARBA00023027"/>
    </source>
</evidence>
<dbReference type="InterPro" id="IPR036188">
    <property type="entry name" value="FAD/NAD-bd_sf"/>
</dbReference>
<dbReference type="PROSITE" id="PS01280">
    <property type="entry name" value="GIDA_1"/>
    <property type="match status" value="1"/>
</dbReference>
<accession>A0A1H7Y200</accession>
<dbReference type="STRING" id="43775.SAMN04489760_11358"/>
<keyword evidence="14" id="KW-1185">Reference proteome</keyword>
<gene>
    <name evidence="11" type="primary">mnmG</name>
    <name evidence="11" type="synonym">gidA</name>
    <name evidence="13" type="ORF">SAMN04489760_11358</name>
</gene>
<name>A0A1H7Y200_9BACT</name>
<dbReference type="InterPro" id="IPR040131">
    <property type="entry name" value="MnmG_N"/>
</dbReference>
<dbReference type="Pfam" id="PF01134">
    <property type="entry name" value="GIDA"/>
    <property type="match status" value="1"/>
</dbReference>
<evidence type="ECO:0000256" key="11">
    <source>
        <dbReference type="HAMAP-Rule" id="MF_00129"/>
    </source>
</evidence>
<keyword evidence="11" id="KW-0963">Cytoplasm</keyword>
<proteinExistence type="inferred from homology"/>